<organism evidence="1">
    <name type="scientific">Phaeodactylum tricornutum</name>
    <name type="common">Diatom</name>
    <dbReference type="NCBI Taxonomy" id="2850"/>
    <lineage>
        <taxon>Eukaryota</taxon>
        <taxon>Sar</taxon>
        <taxon>Stramenopiles</taxon>
        <taxon>Ochrophyta</taxon>
        <taxon>Bacillariophyta</taxon>
        <taxon>Bacillariophyceae</taxon>
        <taxon>Bacillariophycidae</taxon>
        <taxon>Naviculales</taxon>
        <taxon>Phaeodactylaceae</taxon>
        <taxon>Phaeodactylum</taxon>
    </lineage>
</organism>
<dbReference type="Proteomes" id="UP000836788">
    <property type="component" value="Chromosome 2"/>
</dbReference>
<proteinExistence type="predicted"/>
<reference evidence="1" key="1">
    <citation type="submission" date="2022-02" db="EMBL/GenBank/DDBJ databases">
        <authorList>
            <person name="Giguere J D."/>
        </authorList>
    </citation>
    <scope>NUCLEOTIDE SEQUENCE</scope>
    <source>
        <strain evidence="1">CCAP 1055/1</strain>
    </source>
</reference>
<protein>
    <submittedName>
        <fullName evidence="1">Uncharacterized protein</fullName>
    </submittedName>
</protein>
<dbReference type="EMBL" id="OU594943">
    <property type="protein sequence ID" value="CAG9284510.1"/>
    <property type="molecule type" value="Genomic_DNA"/>
</dbReference>
<sequence length="628" mass="70022">MDSDSDEEFLSTQPVFSARQTKVAEREKIRMAKFLGACVAESDRVHELDKRVSQIKNTHDIDLDDEELCQRVLTQQEAALQSNSREAHWDAVDGSDDIDPEGVWDRSHRKALAQAFDTDRSSCLGRREIIKGMDPKRAKNLVNVFLSIGEATKELTTILAQLEEDSSLNTIQITALVTRFRAVLEINELATFLRCDALSRLLRKQNSTLPFSLIKWLVRVAFSAGMDDLLCDLGDAVLHCLLTLYPEGRLRPTPLVSFEAFCSALECWVETRLIHSRASMAVSNCSINKESRKNLNGLRHLLILWNSTLSTTATSSVRAQSATTGMVALALLSIDLHIRSPTRDFDLQAPLQQAVERILNLVSSAAEKGQVNLIKWMWITTKAIISGLENLGPGLKGADDSDDREAWLCRSAVVCSVPPAQGVDQPCGLYKVIVGLQALDSCLNFSGRFPNYIESIAKSIGNQELLKEVEGSVSWKALVAPYAALIEMERQEHILIMDGPRCLAIAECMFATFQAGSSLIGRFVVEDESFEFHPRHAELILHVLDLMDPAYLSLSKRMSSLNNNPFFRRVDFCLSYSRQMYQRVVREAALAIVEEHEKVETQTTMTTFFQTKATTSPVEGYVDGSPNG</sequence>
<gene>
    <name evidence="1" type="ORF">PTTT1_LOCUS26170</name>
</gene>
<accession>A0A8J9SXF1</accession>
<dbReference type="AlphaFoldDB" id="A0A8J9SXF1"/>
<name>A0A8J9SXF1_PHATR</name>
<evidence type="ECO:0000313" key="1">
    <source>
        <dbReference type="EMBL" id="CAG9284510.1"/>
    </source>
</evidence>